<evidence type="ECO:0000313" key="2">
    <source>
        <dbReference type="Proteomes" id="UP000230750"/>
    </source>
</evidence>
<evidence type="ECO:0000313" key="1">
    <source>
        <dbReference type="EMBL" id="PIK50108.1"/>
    </source>
</evidence>
<feature type="non-terminal residue" evidence="1">
    <location>
        <position position="1"/>
    </location>
</feature>
<comment type="caution">
    <text evidence="1">The sequence shown here is derived from an EMBL/GenBank/DDBJ whole genome shotgun (WGS) entry which is preliminary data.</text>
</comment>
<keyword evidence="2" id="KW-1185">Reference proteome</keyword>
<gene>
    <name evidence="1" type="ORF">BSL78_13034</name>
</gene>
<feature type="non-terminal residue" evidence="1">
    <location>
        <position position="203"/>
    </location>
</feature>
<protein>
    <submittedName>
        <fullName evidence="1">Uncharacterized protein</fullName>
    </submittedName>
</protein>
<dbReference type="AlphaFoldDB" id="A0A2G8KQ76"/>
<reference evidence="1 2" key="1">
    <citation type="journal article" date="2017" name="PLoS Biol.">
        <title>The sea cucumber genome provides insights into morphological evolution and visceral regeneration.</title>
        <authorList>
            <person name="Zhang X."/>
            <person name="Sun L."/>
            <person name="Yuan J."/>
            <person name="Sun Y."/>
            <person name="Gao Y."/>
            <person name="Zhang L."/>
            <person name="Li S."/>
            <person name="Dai H."/>
            <person name="Hamel J.F."/>
            <person name="Liu C."/>
            <person name="Yu Y."/>
            <person name="Liu S."/>
            <person name="Lin W."/>
            <person name="Guo K."/>
            <person name="Jin S."/>
            <person name="Xu P."/>
            <person name="Storey K.B."/>
            <person name="Huan P."/>
            <person name="Zhang T."/>
            <person name="Zhou Y."/>
            <person name="Zhang J."/>
            <person name="Lin C."/>
            <person name="Li X."/>
            <person name="Xing L."/>
            <person name="Huo D."/>
            <person name="Sun M."/>
            <person name="Wang L."/>
            <person name="Mercier A."/>
            <person name="Li F."/>
            <person name="Yang H."/>
            <person name="Xiang J."/>
        </authorList>
    </citation>
    <scope>NUCLEOTIDE SEQUENCE [LARGE SCALE GENOMIC DNA]</scope>
    <source>
        <strain evidence="1">Shaxun</strain>
        <tissue evidence="1">Muscle</tissue>
    </source>
</reference>
<proteinExistence type="predicted"/>
<dbReference type="EMBL" id="MRZV01000434">
    <property type="protein sequence ID" value="PIK50108.1"/>
    <property type="molecule type" value="Genomic_DNA"/>
</dbReference>
<dbReference type="InterPro" id="IPR053066">
    <property type="entry name" value="ADGR_G7"/>
</dbReference>
<organism evidence="1 2">
    <name type="scientific">Stichopus japonicus</name>
    <name type="common">Sea cucumber</name>
    <dbReference type="NCBI Taxonomy" id="307972"/>
    <lineage>
        <taxon>Eukaryota</taxon>
        <taxon>Metazoa</taxon>
        <taxon>Echinodermata</taxon>
        <taxon>Eleutherozoa</taxon>
        <taxon>Echinozoa</taxon>
        <taxon>Holothuroidea</taxon>
        <taxon>Aspidochirotacea</taxon>
        <taxon>Aspidochirotida</taxon>
        <taxon>Stichopodidae</taxon>
        <taxon>Apostichopus</taxon>
    </lineage>
</organism>
<sequence length="203" mass="22064">QRVTGFLVIHAVNTYKYLETSHSCVRICGLNDACDDVTELCTNSEGDALCNCKEGYDRVEGICKVIAVPCPKEVVFISGITLTFPQGEAEQSVGSEELCPSGSSEPRTPMATRYCDDDKWAEPVATECYDVITLENQLKEIANMNVSEDNVEEVSQMLVVASSQSDLITESGLENMISSLDSIVRVESPSTEVTYSVVGVVNN</sequence>
<name>A0A2G8KQ76_STIJA</name>
<accession>A0A2G8KQ76</accession>
<dbReference type="OrthoDB" id="10607179at2759"/>
<dbReference type="Proteomes" id="UP000230750">
    <property type="component" value="Unassembled WGS sequence"/>
</dbReference>
<dbReference type="PANTHER" id="PTHR47767">
    <property type="entry name" value="ADHESION G PROTEIN-COUPLED RECEPTOR G7"/>
    <property type="match status" value="1"/>
</dbReference>